<feature type="compositionally biased region" description="Basic and acidic residues" evidence="1">
    <location>
        <begin position="256"/>
        <end position="266"/>
    </location>
</feature>
<sequence>MHNLAGAALWWDDRMCQKLPAKSVHHSPSPALRQSQHSKMTSPNKEGKEPSSVFSAAPSTYQPYNLEYQPFSFLLTTLPPAPHITTNTAAAAAEDLLDLTSDNPPSIHHIPSIRDLSPSSEMSLCCAKCGSTDHVASNRNCPRSRKPSAAAQPRSNAQTTPLAPASKKLRDAKEGEATRYWYYANSTEEDPGSGEPKQTGNDDWKMSDPALRAAFGMKDLADKEPGDAESGAGHGEKKPNVKKEKPSAVSKRKPKKESTPVTDRRSVPKRRRAVKSDVMTTTKRKSIAKKAATKHAEKDKTPVGGGTASTGKPPESNGQKDSLDEQGISVPRHDKKTRLGESKTSGEMVGNQEDSHMANYDDESSGLSELESDFDLESPSASTKSLKGDKKREGSPRIKNTSDAKRIKNSDLVLTNEYAEWLDKPENDPYKNWKGVREKDFEYMGSRNKTIGPGRVRYQRNVQGWRDSRSEGGGLGHPFPGGPHPGTW</sequence>
<keyword evidence="3" id="KW-1185">Reference proteome</keyword>
<dbReference type="AlphaFoldDB" id="A0A5J5F862"/>
<feature type="compositionally biased region" description="Polar residues" evidence="1">
    <location>
        <begin position="32"/>
        <end position="44"/>
    </location>
</feature>
<feature type="region of interest" description="Disordered" evidence="1">
    <location>
        <begin position="134"/>
        <end position="404"/>
    </location>
</feature>
<comment type="caution">
    <text evidence="2">The sequence shown here is derived from an EMBL/GenBank/DDBJ whole genome shotgun (WGS) entry which is preliminary data.</text>
</comment>
<evidence type="ECO:0000256" key="1">
    <source>
        <dbReference type="SAM" id="MobiDB-lite"/>
    </source>
</evidence>
<dbReference type="Proteomes" id="UP000326924">
    <property type="component" value="Unassembled WGS sequence"/>
</dbReference>
<feature type="region of interest" description="Disordered" evidence="1">
    <location>
        <begin position="466"/>
        <end position="488"/>
    </location>
</feature>
<feature type="compositionally biased region" description="Basic residues" evidence="1">
    <location>
        <begin position="282"/>
        <end position="293"/>
    </location>
</feature>
<protein>
    <submittedName>
        <fullName evidence="2">Uncharacterized protein</fullName>
    </submittedName>
</protein>
<dbReference type="InParanoid" id="A0A5J5F862"/>
<evidence type="ECO:0000313" key="3">
    <source>
        <dbReference type="Proteomes" id="UP000326924"/>
    </source>
</evidence>
<feature type="region of interest" description="Disordered" evidence="1">
    <location>
        <begin position="21"/>
        <end position="56"/>
    </location>
</feature>
<evidence type="ECO:0000313" key="2">
    <source>
        <dbReference type="EMBL" id="KAA8913358.1"/>
    </source>
</evidence>
<accession>A0A5J5F862</accession>
<organism evidence="2 3">
    <name type="scientific">Sphaerosporella brunnea</name>
    <dbReference type="NCBI Taxonomy" id="1250544"/>
    <lineage>
        <taxon>Eukaryota</taxon>
        <taxon>Fungi</taxon>
        <taxon>Dikarya</taxon>
        <taxon>Ascomycota</taxon>
        <taxon>Pezizomycotina</taxon>
        <taxon>Pezizomycetes</taxon>
        <taxon>Pezizales</taxon>
        <taxon>Pyronemataceae</taxon>
        <taxon>Sphaerosporella</taxon>
    </lineage>
</organism>
<feature type="compositionally biased region" description="Basic and acidic residues" evidence="1">
    <location>
        <begin position="234"/>
        <end position="246"/>
    </location>
</feature>
<feature type="compositionally biased region" description="Basic and acidic residues" evidence="1">
    <location>
        <begin position="386"/>
        <end position="404"/>
    </location>
</feature>
<dbReference type="OrthoDB" id="5430949at2759"/>
<dbReference type="EMBL" id="VXIS01000015">
    <property type="protein sequence ID" value="KAA8913358.1"/>
    <property type="molecule type" value="Genomic_DNA"/>
</dbReference>
<name>A0A5J5F862_9PEZI</name>
<reference evidence="2 3" key="1">
    <citation type="submission" date="2019-09" db="EMBL/GenBank/DDBJ databases">
        <title>Draft genome of the ectomycorrhizal ascomycete Sphaerosporella brunnea.</title>
        <authorList>
            <consortium name="DOE Joint Genome Institute"/>
            <person name="Benucci G.M."/>
            <person name="Marozzi G."/>
            <person name="Antonielli L."/>
            <person name="Sanchez S."/>
            <person name="Marco P."/>
            <person name="Wang X."/>
            <person name="Falini L.B."/>
            <person name="Barry K."/>
            <person name="Haridas S."/>
            <person name="Lipzen A."/>
            <person name="Labutti K."/>
            <person name="Grigoriev I.V."/>
            <person name="Murat C."/>
            <person name="Martin F."/>
            <person name="Albertini E."/>
            <person name="Donnini D."/>
            <person name="Bonito G."/>
        </authorList>
    </citation>
    <scope>NUCLEOTIDE SEQUENCE [LARGE SCALE GENOMIC DNA]</scope>
    <source>
        <strain evidence="2 3">Sb_GMNB300</strain>
    </source>
</reference>
<gene>
    <name evidence="2" type="ORF">FN846DRAFT_929600</name>
</gene>
<feature type="compositionally biased region" description="Basic and acidic residues" evidence="1">
    <location>
        <begin position="168"/>
        <end position="177"/>
    </location>
</feature>
<feature type="compositionally biased region" description="Acidic residues" evidence="1">
    <location>
        <begin position="360"/>
        <end position="376"/>
    </location>
</feature>
<proteinExistence type="predicted"/>